<accession>A0A851GHZ8</accession>
<dbReference type="InterPro" id="IPR020892">
    <property type="entry name" value="Cyclophilin-type_PPIase_CS"/>
</dbReference>
<proteinExistence type="inferred from homology"/>
<dbReference type="InterPro" id="IPR044666">
    <property type="entry name" value="Cyclophilin_A-like"/>
</dbReference>
<evidence type="ECO:0000256" key="2">
    <source>
        <dbReference type="ARBA" id="ARBA00013194"/>
    </source>
</evidence>
<sequence>MVLALASNVHAQIYADFTVSHGGSSLGTFRVQLHYDKAPRTCANFIGLATGQRAWLDTTTGKVVTGKKYYDGLTFHRLIHNFMIQGGDPRGTGSGGPGYAFQDEFHPDLRHDGRYMLSMANSGPHSNGSQFFITFGETSHLDDKHSVFGEVINDATYPDGRAIIDDFTNSNVFSTGVNDLPNAPIVIESVVISGAGLAGFNIHDPALALPVVTAVQPEVKYDLASQEYTMTFDRQALGEYYLTESKDFSTWTSLKETVDEQESSIPYLFSADHADDTSEVFRGIQGERYFTRMVQTQYSSLLRAPQDMTTAGSVFSLPMGDSETVDVTFDGSGGGTWAHSGGGSGALTLLYYEQPLHQASGIERKTYSLARWMPIARLAVVFDVPVGSEKWTTLNFWNLNNGQLQWYINFHSPTSGWCDGAIVYQIPGPGGVGTAEDVKFVRLPFTYTP</sequence>
<evidence type="ECO:0000256" key="1">
    <source>
        <dbReference type="ARBA" id="ARBA00007365"/>
    </source>
</evidence>
<dbReference type="PRINTS" id="PR00153">
    <property type="entry name" value="CSAPPISMRASE"/>
</dbReference>
<feature type="domain" description="PPIase cyclophilin-type" evidence="5">
    <location>
        <begin position="16"/>
        <end position="192"/>
    </location>
</feature>
<evidence type="ECO:0000313" key="7">
    <source>
        <dbReference type="Proteomes" id="UP000557872"/>
    </source>
</evidence>
<protein>
    <recommendedName>
        <fullName evidence="2">peptidylprolyl isomerase</fullName>
        <ecNumber evidence="2">5.2.1.8</ecNumber>
    </recommendedName>
</protein>
<gene>
    <name evidence="6" type="ORF">HW115_12950</name>
</gene>
<evidence type="ECO:0000259" key="5">
    <source>
        <dbReference type="PROSITE" id="PS50072"/>
    </source>
</evidence>
<dbReference type="PROSITE" id="PS50072">
    <property type="entry name" value="CSA_PPIASE_2"/>
    <property type="match status" value="1"/>
</dbReference>
<name>A0A851GHZ8_9BACT</name>
<dbReference type="Proteomes" id="UP000557872">
    <property type="component" value="Unassembled WGS sequence"/>
</dbReference>
<dbReference type="GO" id="GO:0003755">
    <property type="term" value="F:peptidyl-prolyl cis-trans isomerase activity"/>
    <property type="evidence" value="ECO:0007669"/>
    <property type="project" value="UniProtKB-KW"/>
</dbReference>
<keyword evidence="4 6" id="KW-0413">Isomerase</keyword>
<evidence type="ECO:0000313" key="6">
    <source>
        <dbReference type="EMBL" id="NWK56522.1"/>
    </source>
</evidence>
<dbReference type="EMBL" id="JACBAZ010000004">
    <property type="protein sequence ID" value="NWK56522.1"/>
    <property type="molecule type" value="Genomic_DNA"/>
</dbReference>
<dbReference type="EC" id="5.2.1.8" evidence="2"/>
<dbReference type="InterPro" id="IPR029000">
    <property type="entry name" value="Cyclophilin-like_dom_sf"/>
</dbReference>
<comment type="similarity">
    <text evidence="1">Belongs to the cyclophilin-type PPIase family.</text>
</comment>
<organism evidence="6 7">
    <name type="scientific">Oceaniferula marina</name>
    <dbReference type="NCBI Taxonomy" id="2748318"/>
    <lineage>
        <taxon>Bacteria</taxon>
        <taxon>Pseudomonadati</taxon>
        <taxon>Verrucomicrobiota</taxon>
        <taxon>Verrucomicrobiia</taxon>
        <taxon>Verrucomicrobiales</taxon>
        <taxon>Verrucomicrobiaceae</taxon>
        <taxon>Oceaniferula</taxon>
    </lineage>
</organism>
<evidence type="ECO:0000256" key="4">
    <source>
        <dbReference type="ARBA" id="ARBA00023235"/>
    </source>
</evidence>
<comment type="caution">
    <text evidence="6">The sequence shown here is derived from an EMBL/GenBank/DDBJ whole genome shotgun (WGS) entry which is preliminary data.</text>
</comment>
<dbReference type="Gene3D" id="2.40.100.10">
    <property type="entry name" value="Cyclophilin-like"/>
    <property type="match status" value="1"/>
</dbReference>
<dbReference type="InterPro" id="IPR002130">
    <property type="entry name" value="Cyclophilin-type_PPIase_dom"/>
</dbReference>
<keyword evidence="3" id="KW-0697">Rotamase</keyword>
<dbReference type="SUPFAM" id="SSF50891">
    <property type="entry name" value="Cyclophilin-like"/>
    <property type="match status" value="1"/>
</dbReference>
<dbReference type="PANTHER" id="PTHR45625">
    <property type="entry name" value="PEPTIDYL-PROLYL CIS-TRANS ISOMERASE-RELATED"/>
    <property type="match status" value="1"/>
</dbReference>
<dbReference type="PANTHER" id="PTHR45625:SF4">
    <property type="entry name" value="PEPTIDYLPROLYL ISOMERASE DOMAIN AND WD REPEAT-CONTAINING PROTEIN 1"/>
    <property type="match status" value="1"/>
</dbReference>
<evidence type="ECO:0000256" key="3">
    <source>
        <dbReference type="ARBA" id="ARBA00023110"/>
    </source>
</evidence>
<keyword evidence="7" id="KW-1185">Reference proteome</keyword>
<dbReference type="AlphaFoldDB" id="A0A851GHZ8"/>
<dbReference type="GO" id="GO:0006457">
    <property type="term" value="P:protein folding"/>
    <property type="evidence" value="ECO:0007669"/>
    <property type="project" value="InterPro"/>
</dbReference>
<reference evidence="6 7" key="1">
    <citation type="submission" date="2020-07" db="EMBL/GenBank/DDBJ databases">
        <title>Roseicoccus Jingziensis gen. nov., sp. nov., isolated from coastal seawater.</title>
        <authorList>
            <person name="Feng X."/>
        </authorList>
    </citation>
    <scope>NUCLEOTIDE SEQUENCE [LARGE SCALE GENOMIC DNA]</scope>
    <source>
        <strain evidence="6 7">N1E253</strain>
    </source>
</reference>
<dbReference type="Pfam" id="PF00160">
    <property type="entry name" value="Pro_isomerase"/>
    <property type="match status" value="1"/>
</dbReference>
<dbReference type="PROSITE" id="PS00170">
    <property type="entry name" value="CSA_PPIASE_1"/>
    <property type="match status" value="1"/>
</dbReference>